<evidence type="ECO:0000313" key="1">
    <source>
        <dbReference type="EMBL" id="CAH3169823.1"/>
    </source>
</evidence>
<dbReference type="SUPFAM" id="SSF56219">
    <property type="entry name" value="DNase I-like"/>
    <property type="match status" value="1"/>
</dbReference>
<name>A0ABN8QWH6_9CNID</name>
<dbReference type="InterPro" id="IPR036691">
    <property type="entry name" value="Endo/exonu/phosph_ase_sf"/>
</dbReference>
<protein>
    <recommendedName>
        <fullName evidence="3">Endonuclease/exonuclease/phosphatase domain-containing protein</fullName>
    </recommendedName>
</protein>
<feature type="non-terminal residue" evidence="1">
    <location>
        <position position="123"/>
    </location>
</feature>
<accession>A0ABN8QWH6</accession>
<dbReference type="EMBL" id="CALNXK010000152">
    <property type="protein sequence ID" value="CAH3169823.1"/>
    <property type="molecule type" value="Genomic_DNA"/>
</dbReference>
<feature type="non-terminal residue" evidence="1">
    <location>
        <position position="1"/>
    </location>
</feature>
<organism evidence="1 2">
    <name type="scientific">Porites lobata</name>
    <dbReference type="NCBI Taxonomy" id="104759"/>
    <lineage>
        <taxon>Eukaryota</taxon>
        <taxon>Metazoa</taxon>
        <taxon>Cnidaria</taxon>
        <taxon>Anthozoa</taxon>
        <taxon>Hexacorallia</taxon>
        <taxon>Scleractinia</taxon>
        <taxon>Fungiina</taxon>
        <taxon>Poritidae</taxon>
        <taxon>Porites</taxon>
    </lineage>
</organism>
<comment type="caution">
    <text evidence="1">The sequence shown here is derived from an EMBL/GenBank/DDBJ whole genome shotgun (WGS) entry which is preliminary data.</text>
</comment>
<dbReference type="Proteomes" id="UP001159405">
    <property type="component" value="Unassembled WGS sequence"/>
</dbReference>
<evidence type="ECO:0000313" key="2">
    <source>
        <dbReference type="Proteomes" id="UP001159405"/>
    </source>
</evidence>
<evidence type="ECO:0008006" key="3">
    <source>
        <dbReference type="Google" id="ProtNLM"/>
    </source>
</evidence>
<gene>
    <name evidence="1" type="ORF">PLOB_00010318</name>
</gene>
<sequence>ILDQQRSIINNHIPSKRGFKLASLNVNKLSTHIDEIRILLADKCLDVLAIQETKLDVSNNNSDFYICGYELIRRDRLSDGGGGICFYIKSTINFSVRTDLNVDELENLFCSGVAHISISDHSL</sequence>
<keyword evidence="2" id="KW-1185">Reference proteome</keyword>
<dbReference type="Gene3D" id="3.60.10.10">
    <property type="entry name" value="Endonuclease/exonuclease/phosphatase"/>
    <property type="match status" value="1"/>
</dbReference>
<proteinExistence type="predicted"/>
<reference evidence="1 2" key="1">
    <citation type="submission" date="2022-05" db="EMBL/GenBank/DDBJ databases">
        <authorList>
            <consortium name="Genoscope - CEA"/>
            <person name="William W."/>
        </authorList>
    </citation>
    <scope>NUCLEOTIDE SEQUENCE [LARGE SCALE GENOMIC DNA]</scope>
</reference>